<comment type="caution">
    <text evidence="2">The sequence shown here is derived from an EMBL/GenBank/DDBJ whole genome shotgun (WGS) entry which is preliminary data.</text>
</comment>
<feature type="transmembrane region" description="Helical" evidence="1">
    <location>
        <begin position="185"/>
        <end position="202"/>
    </location>
</feature>
<keyword evidence="3" id="KW-1185">Reference proteome</keyword>
<dbReference type="AlphaFoldDB" id="A0A850QCE3"/>
<evidence type="ECO:0000256" key="1">
    <source>
        <dbReference type="SAM" id="Phobius"/>
    </source>
</evidence>
<dbReference type="Proteomes" id="UP000588051">
    <property type="component" value="Unassembled WGS sequence"/>
</dbReference>
<feature type="transmembrane region" description="Helical" evidence="1">
    <location>
        <begin position="81"/>
        <end position="99"/>
    </location>
</feature>
<dbReference type="RefSeq" id="WP_176802210.1">
    <property type="nucleotide sequence ID" value="NZ_JABXYJ010000002.1"/>
</dbReference>
<feature type="transmembrane region" description="Helical" evidence="1">
    <location>
        <begin position="147"/>
        <end position="173"/>
    </location>
</feature>
<proteinExistence type="predicted"/>
<feature type="transmembrane region" description="Helical" evidence="1">
    <location>
        <begin position="303"/>
        <end position="323"/>
    </location>
</feature>
<dbReference type="Pfam" id="PF14897">
    <property type="entry name" value="EpsG"/>
    <property type="match status" value="1"/>
</dbReference>
<feature type="transmembrane region" description="Helical" evidence="1">
    <location>
        <begin position="106"/>
        <end position="127"/>
    </location>
</feature>
<keyword evidence="1" id="KW-0812">Transmembrane</keyword>
<feature type="transmembrane region" description="Helical" evidence="1">
    <location>
        <begin position="222"/>
        <end position="242"/>
    </location>
</feature>
<dbReference type="InterPro" id="IPR049458">
    <property type="entry name" value="EpsG-like"/>
</dbReference>
<accession>A0A850QCE3</accession>
<organism evidence="2 3">
    <name type="scientific">Undibacterium oligocarboniphilum</name>
    <dbReference type="NCBI Taxonomy" id="666702"/>
    <lineage>
        <taxon>Bacteria</taxon>
        <taxon>Pseudomonadati</taxon>
        <taxon>Pseudomonadota</taxon>
        <taxon>Betaproteobacteria</taxon>
        <taxon>Burkholderiales</taxon>
        <taxon>Oxalobacteraceae</taxon>
        <taxon>Undibacterium</taxon>
    </lineage>
</organism>
<protein>
    <submittedName>
        <fullName evidence="2">EpsG family protein</fullName>
    </submittedName>
</protein>
<name>A0A850QCE3_9BURK</name>
<keyword evidence="1" id="KW-1133">Transmembrane helix</keyword>
<sequence length="333" mass="39044">MNSKFKVLEWLLFLILATSFASLLASRPIPSIDNPSDTGRYVHYLHQYCNDYIDEQNEDKELSFKLFYSFSIGACGTQLDWLFLFQVAMLLPLFFLLFSKWRNGTFLWACAIMFSMFGLELMTNAMRQCFGTLLFFGAIANLRKNKFFAFVFAALAVVAHNSTLTYSPLLLWLLNFNFPKKALKLVILLIFLIGGFFYELFYNEMIDFINVAMDVSKFYGTIYVNELSLSFILYITLPLYWIYVVRYFRDKEYITNEENKSIIFSSILLFLCYLFFPAITYRYAIFAVVLQLFLVTRSERQGVISACYVLIPLLAHLFFMFFMSNNYQVLIYG</sequence>
<gene>
    <name evidence="2" type="ORF">HV832_03655</name>
</gene>
<dbReference type="EMBL" id="JABXYJ010000002">
    <property type="protein sequence ID" value="NVO76929.1"/>
    <property type="molecule type" value="Genomic_DNA"/>
</dbReference>
<reference evidence="2 3" key="1">
    <citation type="submission" date="2020-06" db="EMBL/GenBank/DDBJ databases">
        <authorList>
            <person name="Qiu C."/>
            <person name="Liu Z."/>
        </authorList>
    </citation>
    <scope>NUCLEOTIDE SEQUENCE [LARGE SCALE GENOMIC DNA]</scope>
    <source>
        <strain evidence="2 3">EM 1</strain>
    </source>
</reference>
<feature type="transmembrane region" description="Helical" evidence="1">
    <location>
        <begin position="262"/>
        <end position="283"/>
    </location>
</feature>
<evidence type="ECO:0000313" key="2">
    <source>
        <dbReference type="EMBL" id="NVO76929.1"/>
    </source>
</evidence>
<keyword evidence="1" id="KW-0472">Membrane</keyword>
<evidence type="ECO:0000313" key="3">
    <source>
        <dbReference type="Proteomes" id="UP000588051"/>
    </source>
</evidence>